<feature type="compositionally biased region" description="Low complexity" evidence="1">
    <location>
        <begin position="25"/>
        <end position="44"/>
    </location>
</feature>
<dbReference type="PROSITE" id="PS51257">
    <property type="entry name" value="PROKAR_LIPOPROTEIN"/>
    <property type="match status" value="1"/>
</dbReference>
<evidence type="ECO:0000313" key="3">
    <source>
        <dbReference type="EMBL" id="SRX92937.1"/>
    </source>
</evidence>
<proteinExistence type="predicted"/>
<accession>A0A375YVR8</accession>
<keyword evidence="2" id="KW-0732">Signal</keyword>
<protein>
    <submittedName>
        <fullName evidence="3">Uncharacterized protein</fullName>
    </submittedName>
</protein>
<evidence type="ECO:0000256" key="2">
    <source>
        <dbReference type="SAM" id="SignalP"/>
    </source>
</evidence>
<dbReference type="Gene3D" id="3.40.1000.70">
    <property type="entry name" value="PknH-like extracellular domain"/>
    <property type="match status" value="1"/>
</dbReference>
<feature type="chain" id="PRO_5039408944" evidence="2">
    <location>
        <begin position="22"/>
        <end position="234"/>
    </location>
</feature>
<dbReference type="Proteomes" id="UP000252015">
    <property type="component" value="Unassembled WGS sequence"/>
</dbReference>
<keyword evidence="4" id="KW-1185">Reference proteome</keyword>
<name>A0A375YVR8_MYCSH</name>
<dbReference type="InterPro" id="IPR038232">
    <property type="entry name" value="PknH-like_Extracell_sf"/>
</dbReference>
<reference evidence="3 4" key="1">
    <citation type="submission" date="2018-05" db="EMBL/GenBank/DDBJ databases">
        <authorList>
            <consortium name="IHU Genomes"/>
        </authorList>
    </citation>
    <scope>NUCLEOTIDE SEQUENCE [LARGE SCALE GENOMIC DNA]</scope>
    <source>
        <strain evidence="3 4">P7336</strain>
    </source>
</reference>
<organism evidence="3 4">
    <name type="scientific">Mycobacterium shimoidei</name>
    <dbReference type="NCBI Taxonomy" id="29313"/>
    <lineage>
        <taxon>Bacteria</taxon>
        <taxon>Bacillati</taxon>
        <taxon>Actinomycetota</taxon>
        <taxon>Actinomycetes</taxon>
        <taxon>Mycobacteriales</taxon>
        <taxon>Mycobacteriaceae</taxon>
        <taxon>Mycobacterium</taxon>
    </lineage>
</organism>
<dbReference type="EMBL" id="UEGW01000001">
    <property type="protein sequence ID" value="SRX92937.1"/>
    <property type="molecule type" value="Genomic_DNA"/>
</dbReference>
<feature type="signal peptide" evidence="2">
    <location>
        <begin position="1"/>
        <end position="21"/>
    </location>
</feature>
<feature type="region of interest" description="Disordered" evidence="1">
    <location>
        <begin position="25"/>
        <end position="52"/>
    </location>
</feature>
<sequence length="234" mass="24338">MVTIRAATTVTVWMAVCALSACGPQSSSKPVSQSPQPQSISPSPAVSESPAGEPEDMFVAVDQVNAIVAKDNPGTAKFFGPEPIAHKPDNPYEGLVVPCDQVLPLYFGSGEPPVSSYAKWTATGQQNTFVNQLVAQYASAEQARTRFAQLAKDVPACADAVGANRTAGLTLKVGQITPNAVRFEQQAAGASRQLQHVTNTEYRLVGSSIIAVSATEPAAVVAAIADQLTSRVGG</sequence>
<gene>
    <name evidence="3" type="ORF">MSP7336_01166</name>
</gene>
<evidence type="ECO:0000256" key="1">
    <source>
        <dbReference type="SAM" id="MobiDB-lite"/>
    </source>
</evidence>
<dbReference type="AlphaFoldDB" id="A0A375YVR8"/>
<evidence type="ECO:0000313" key="4">
    <source>
        <dbReference type="Proteomes" id="UP000252015"/>
    </source>
</evidence>